<dbReference type="Pfam" id="PF09594">
    <property type="entry name" value="GT87"/>
    <property type="match status" value="1"/>
</dbReference>
<evidence type="ECO:0000256" key="2">
    <source>
        <dbReference type="ARBA" id="ARBA00022475"/>
    </source>
</evidence>
<feature type="transmembrane region" description="Helical" evidence="8">
    <location>
        <begin position="272"/>
        <end position="294"/>
    </location>
</feature>
<dbReference type="AlphaFoldDB" id="A0A1F5E773"/>
<feature type="transmembrane region" description="Helical" evidence="8">
    <location>
        <begin position="90"/>
        <end position="109"/>
    </location>
</feature>
<evidence type="ECO:0000313" key="10">
    <source>
        <dbReference type="Proteomes" id="UP000177006"/>
    </source>
</evidence>
<accession>A0A1F5E773</accession>
<keyword evidence="4 8" id="KW-0812">Transmembrane</keyword>
<evidence type="ECO:0000256" key="1">
    <source>
        <dbReference type="ARBA" id="ARBA00004651"/>
    </source>
</evidence>
<feature type="transmembrane region" description="Helical" evidence="8">
    <location>
        <begin position="12"/>
        <end position="31"/>
    </location>
</feature>
<protein>
    <recommendedName>
        <fullName evidence="11">Glycosyltransferase RgtA/B/C/D-like domain-containing protein</fullName>
    </recommendedName>
</protein>
<dbReference type="GO" id="GO:0016758">
    <property type="term" value="F:hexosyltransferase activity"/>
    <property type="evidence" value="ECO:0007669"/>
    <property type="project" value="InterPro"/>
</dbReference>
<keyword evidence="2" id="KW-1003">Cell membrane</keyword>
<feature type="transmembrane region" description="Helical" evidence="8">
    <location>
        <begin position="165"/>
        <end position="188"/>
    </location>
</feature>
<name>A0A1F5E773_9BACT</name>
<comment type="subcellular location">
    <subcellularLocation>
        <location evidence="1">Cell membrane</location>
        <topology evidence="1">Multi-pass membrane protein</topology>
    </subcellularLocation>
</comment>
<evidence type="ECO:0008006" key="11">
    <source>
        <dbReference type="Google" id="ProtNLM"/>
    </source>
</evidence>
<keyword evidence="6 8" id="KW-0472">Membrane</keyword>
<dbReference type="EMBL" id="MEZK01000011">
    <property type="protein sequence ID" value="OGD63208.1"/>
    <property type="molecule type" value="Genomic_DNA"/>
</dbReference>
<feature type="transmembrane region" description="Helical" evidence="8">
    <location>
        <begin position="306"/>
        <end position="325"/>
    </location>
</feature>
<reference evidence="9 10" key="1">
    <citation type="journal article" date="2016" name="Nat. Commun.">
        <title>Thousands of microbial genomes shed light on interconnected biogeochemical processes in an aquifer system.</title>
        <authorList>
            <person name="Anantharaman K."/>
            <person name="Brown C.T."/>
            <person name="Hug L.A."/>
            <person name="Sharon I."/>
            <person name="Castelle C.J."/>
            <person name="Probst A.J."/>
            <person name="Thomas B.C."/>
            <person name="Singh A."/>
            <person name="Wilkins M.J."/>
            <person name="Karaoz U."/>
            <person name="Brodie E.L."/>
            <person name="Williams K.H."/>
            <person name="Hubbard S.S."/>
            <person name="Banfield J.F."/>
        </authorList>
    </citation>
    <scope>NUCLEOTIDE SEQUENCE [LARGE SCALE GENOMIC DNA]</scope>
</reference>
<evidence type="ECO:0000256" key="3">
    <source>
        <dbReference type="ARBA" id="ARBA00022679"/>
    </source>
</evidence>
<proteinExistence type="inferred from homology"/>
<evidence type="ECO:0000256" key="6">
    <source>
        <dbReference type="ARBA" id="ARBA00023136"/>
    </source>
</evidence>
<evidence type="ECO:0000256" key="8">
    <source>
        <dbReference type="SAM" id="Phobius"/>
    </source>
</evidence>
<dbReference type="Proteomes" id="UP000177006">
    <property type="component" value="Unassembled WGS sequence"/>
</dbReference>
<dbReference type="GO" id="GO:0005886">
    <property type="term" value="C:plasma membrane"/>
    <property type="evidence" value="ECO:0007669"/>
    <property type="project" value="UniProtKB-SubCell"/>
</dbReference>
<keyword evidence="5 8" id="KW-1133">Transmembrane helix</keyword>
<dbReference type="STRING" id="1797457.A2160_05430"/>
<evidence type="ECO:0000256" key="7">
    <source>
        <dbReference type="ARBA" id="ARBA00024033"/>
    </source>
</evidence>
<evidence type="ECO:0000256" key="5">
    <source>
        <dbReference type="ARBA" id="ARBA00022989"/>
    </source>
</evidence>
<gene>
    <name evidence="9" type="ORF">A2160_05430</name>
</gene>
<feature type="transmembrane region" description="Helical" evidence="8">
    <location>
        <begin position="121"/>
        <end position="153"/>
    </location>
</feature>
<comment type="similarity">
    <text evidence="7">Belongs to the glycosyltransferase 87 family.</text>
</comment>
<evidence type="ECO:0000313" key="9">
    <source>
        <dbReference type="EMBL" id="OGD63208.1"/>
    </source>
</evidence>
<keyword evidence="3" id="KW-0808">Transferase</keyword>
<organism evidence="9 10">
    <name type="scientific">Candidatus Beckwithbacteria bacterium RBG_13_42_9</name>
    <dbReference type="NCBI Taxonomy" id="1797457"/>
    <lineage>
        <taxon>Bacteria</taxon>
        <taxon>Candidatus Beckwithiibacteriota</taxon>
    </lineage>
</organism>
<sequence>MVLSRLKFRNIFILTFFTALVFLILYFEALIPSWRGHLEIDTWNFYLQIKYFISQHTFAGYKNNEVLPPTLLFLLIPGFLAGWQPFDYGHYLQAFFVVIFVVLALQLWLINLQKATLLRQLMFLITLVLFGPIILFRFDGLVAFLVILSLWLWQKNKYGFSGLSLGYAAAMKVYPIIFLPYLFFLLLNQKQYFKIVMFSFCFGLGVFLPIIIYFLLGGTLPQIIEGLEFHSLKYVSIESVPGTILTGLSLWLNKRPLPLIGGYGIWGIRSPIVDAIGLEWFNRLWIFPITLFYLYLLRQKEFFKKLSWGIIYFLVLLFLIFSKNLHAQYAWWFMSLFPLLKPKKKFLTDYLIMFGLLCLIALLNQDIYPRLYTDFLDQFYKYGREVEIFYLQVLRNFLILALAVVSFKYLFIKKTVR</sequence>
<feature type="transmembrane region" description="Helical" evidence="8">
    <location>
        <begin position="388"/>
        <end position="411"/>
    </location>
</feature>
<dbReference type="InterPro" id="IPR018584">
    <property type="entry name" value="GT87"/>
</dbReference>
<feature type="transmembrane region" description="Helical" evidence="8">
    <location>
        <begin position="195"/>
        <end position="214"/>
    </location>
</feature>
<comment type="caution">
    <text evidence="9">The sequence shown here is derived from an EMBL/GenBank/DDBJ whole genome shotgun (WGS) entry which is preliminary data.</text>
</comment>
<feature type="transmembrane region" description="Helical" evidence="8">
    <location>
        <begin position="346"/>
        <end position="368"/>
    </location>
</feature>
<evidence type="ECO:0000256" key="4">
    <source>
        <dbReference type="ARBA" id="ARBA00022692"/>
    </source>
</evidence>